<dbReference type="SUPFAM" id="SSF47336">
    <property type="entry name" value="ACP-like"/>
    <property type="match status" value="2"/>
</dbReference>
<reference evidence="6 7" key="1">
    <citation type="submission" date="2015-08" db="EMBL/GenBank/DDBJ databases">
        <title>Draft Genome Sequence of Pseudoalteromonas porphyrae UCD-SED14.</title>
        <authorList>
            <person name="Coil D.A."/>
            <person name="Jospin G."/>
            <person name="Lee R.D."/>
            <person name="Eisen J.A."/>
        </authorList>
    </citation>
    <scope>NUCLEOTIDE SEQUENCE [LARGE SCALE GENOMIC DNA]</scope>
    <source>
        <strain evidence="6 7">UCD-SED14</strain>
    </source>
</reference>
<protein>
    <submittedName>
        <fullName evidence="6">Glutamate racemase</fullName>
    </submittedName>
</protein>
<comment type="cofactor">
    <cofactor evidence="1">
        <name>pantetheine 4'-phosphate</name>
        <dbReference type="ChEBI" id="CHEBI:47942"/>
    </cofactor>
</comment>
<dbReference type="AlphaFoldDB" id="A0A0N1ES72"/>
<feature type="domain" description="Carrier" evidence="5">
    <location>
        <begin position="5"/>
        <end position="81"/>
    </location>
</feature>
<dbReference type="Gene3D" id="3.30.559.30">
    <property type="entry name" value="Nonribosomal peptide synthetase, condensation domain"/>
    <property type="match status" value="1"/>
</dbReference>
<dbReference type="Proteomes" id="UP000037848">
    <property type="component" value="Unassembled WGS sequence"/>
</dbReference>
<evidence type="ECO:0000256" key="3">
    <source>
        <dbReference type="ARBA" id="ARBA00022553"/>
    </source>
</evidence>
<proteinExistence type="predicted"/>
<dbReference type="InterPro" id="IPR023213">
    <property type="entry name" value="CAT-like_dom_sf"/>
</dbReference>
<sequence>MNKNSNSASLLEDVLAVVSNTLNLQPEAVSAECNLIEAGLDSITLMNLVSTWRAAGYDINFADLAKKPFVGAWVEYLRVSATSLADNTQDTIFGIPKIKIGKLPHAPFSLAPMQYAYWLGRDVNQPLGGVSAHLYCEFELSAINDKSQPLDLARLTLAIEKLVQRHSSLRLQVCSSGQQIHNPSNNTVHVIFNDLRDKPTDVAQQLLEQYRSTYSSQMLDIESGEVFAVALSLLENGNSRLHLDIDMIAADAVSYRTLLRDLALLYDDPDVELADLAISYKDCRMAIEHNWESIKESSGMWWQTQLASLPNGPLLPLKAASSQHPITTRRHFNIDPQRKAQLYAQCRQYGLTPSVVLATVLAETLAGWSKDPRFILNVPLFQRPLAGPNIKEVVGDFSSSILLDVDTGPTATFVTRARDVQSSMHEGAARADYGGVHVLRDLGRARGQQVTAPVVFTSALNLGELFDANVRRVFGDPIWIISQGPQVLLDAQVTELDGGILINWDCREDAFVDGVLDAMFNFFSNTVVNLVTEPDYWNTYIGDTLPKNRAVAELQEPVITKNVKHDETSLSMPVVRVVASIWHEVIGGDGSNIHQNLFAAGGDSVLASSLIAQIREIFGSNSIDMKSLFSSPSIAGIAASITYSTDVEEVLQIAQVYCEILDLDDDALSAELEMEGSL</sequence>
<dbReference type="GO" id="GO:0031177">
    <property type="term" value="F:phosphopantetheine binding"/>
    <property type="evidence" value="ECO:0007669"/>
    <property type="project" value="TreeGrafter"/>
</dbReference>
<dbReference type="FunFam" id="3.30.559.10:FF:000023">
    <property type="entry name" value="Non-ribosomal peptide synthetase"/>
    <property type="match status" value="1"/>
</dbReference>
<dbReference type="GO" id="GO:0043041">
    <property type="term" value="P:amino acid activation for nonribosomal peptide biosynthetic process"/>
    <property type="evidence" value="ECO:0007669"/>
    <property type="project" value="TreeGrafter"/>
</dbReference>
<dbReference type="GO" id="GO:0016874">
    <property type="term" value="F:ligase activity"/>
    <property type="evidence" value="ECO:0007669"/>
    <property type="project" value="UniProtKB-KW"/>
</dbReference>
<dbReference type="RefSeq" id="WP_054203967.1">
    <property type="nucleotide sequence ID" value="NZ_LHPH01000001.1"/>
</dbReference>
<dbReference type="Pfam" id="PF00550">
    <property type="entry name" value="PP-binding"/>
    <property type="match status" value="2"/>
</dbReference>
<dbReference type="PATRIC" id="fig|187330.3.peg.274"/>
<dbReference type="PANTHER" id="PTHR45527">
    <property type="entry name" value="NONRIBOSOMAL PEPTIDE SYNTHETASE"/>
    <property type="match status" value="1"/>
</dbReference>
<organism evidence="6 7">
    <name type="scientific">Pseudoalteromonas porphyrae</name>
    <dbReference type="NCBI Taxonomy" id="187330"/>
    <lineage>
        <taxon>Bacteria</taxon>
        <taxon>Pseudomonadati</taxon>
        <taxon>Pseudomonadota</taxon>
        <taxon>Gammaproteobacteria</taxon>
        <taxon>Alteromonadales</taxon>
        <taxon>Pseudoalteromonadaceae</taxon>
        <taxon>Pseudoalteromonas</taxon>
    </lineage>
</organism>
<dbReference type="GO" id="GO:0044550">
    <property type="term" value="P:secondary metabolite biosynthetic process"/>
    <property type="evidence" value="ECO:0007669"/>
    <property type="project" value="TreeGrafter"/>
</dbReference>
<keyword evidence="2" id="KW-0596">Phosphopantetheine</keyword>
<gene>
    <name evidence="6" type="ORF">ADS77_01315</name>
</gene>
<keyword evidence="7" id="KW-1185">Reference proteome</keyword>
<keyword evidence="4" id="KW-0436">Ligase</keyword>
<dbReference type="OrthoDB" id="9803968at2"/>
<feature type="domain" description="Carrier" evidence="5">
    <location>
        <begin position="569"/>
        <end position="645"/>
    </location>
</feature>
<evidence type="ECO:0000256" key="2">
    <source>
        <dbReference type="ARBA" id="ARBA00022450"/>
    </source>
</evidence>
<dbReference type="InterPro" id="IPR036736">
    <property type="entry name" value="ACP-like_sf"/>
</dbReference>
<dbReference type="GO" id="GO:0005737">
    <property type="term" value="C:cytoplasm"/>
    <property type="evidence" value="ECO:0007669"/>
    <property type="project" value="TreeGrafter"/>
</dbReference>
<keyword evidence="3" id="KW-0597">Phosphoprotein</keyword>
<dbReference type="STRING" id="187330.AMS58_05170"/>
<evidence type="ECO:0000313" key="7">
    <source>
        <dbReference type="Proteomes" id="UP000037848"/>
    </source>
</evidence>
<dbReference type="GO" id="GO:0000036">
    <property type="term" value="F:acyl carrier activity"/>
    <property type="evidence" value="ECO:0007669"/>
    <property type="project" value="TreeGrafter"/>
</dbReference>
<dbReference type="Gene3D" id="3.30.559.10">
    <property type="entry name" value="Chloramphenicol acetyltransferase-like domain"/>
    <property type="match status" value="1"/>
</dbReference>
<accession>A0A0N1ES72</accession>
<dbReference type="PROSITE" id="PS50075">
    <property type="entry name" value="CARRIER"/>
    <property type="match status" value="2"/>
</dbReference>
<dbReference type="PANTHER" id="PTHR45527:SF10">
    <property type="entry name" value="PYOCHELIN SYNTHASE PCHF"/>
    <property type="match status" value="1"/>
</dbReference>
<evidence type="ECO:0000256" key="4">
    <source>
        <dbReference type="ARBA" id="ARBA00022598"/>
    </source>
</evidence>
<name>A0A0N1ES72_9GAMM</name>
<dbReference type="Gene3D" id="1.10.1200.10">
    <property type="entry name" value="ACP-like"/>
    <property type="match status" value="2"/>
</dbReference>
<dbReference type="FunFam" id="3.30.559.30:FF:000006">
    <property type="entry name" value="Yersiniabactin polyketide/non-ribosomal peptide synthetase"/>
    <property type="match status" value="1"/>
</dbReference>
<dbReference type="Pfam" id="PF00668">
    <property type="entry name" value="Condensation"/>
    <property type="match status" value="1"/>
</dbReference>
<dbReference type="EMBL" id="LHPH01000001">
    <property type="protein sequence ID" value="KPH65595.1"/>
    <property type="molecule type" value="Genomic_DNA"/>
</dbReference>
<evidence type="ECO:0000313" key="6">
    <source>
        <dbReference type="EMBL" id="KPH65595.1"/>
    </source>
</evidence>
<evidence type="ECO:0000259" key="5">
    <source>
        <dbReference type="PROSITE" id="PS50075"/>
    </source>
</evidence>
<dbReference type="SUPFAM" id="SSF52777">
    <property type="entry name" value="CoA-dependent acyltransferases"/>
    <property type="match status" value="2"/>
</dbReference>
<dbReference type="CDD" id="cd19535">
    <property type="entry name" value="Cyc_NRPS"/>
    <property type="match status" value="1"/>
</dbReference>
<dbReference type="InterPro" id="IPR057737">
    <property type="entry name" value="Condensation_MtbB-like"/>
</dbReference>
<dbReference type="InterPro" id="IPR001242">
    <property type="entry name" value="Condensation_dom"/>
</dbReference>
<comment type="caution">
    <text evidence="6">The sequence shown here is derived from an EMBL/GenBank/DDBJ whole genome shotgun (WGS) entry which is preliminary data.</text>
</comment>
<evidence type="ECO:0000256" key="1">
    <source>
        <dbReference type="ARBA" id="ARBA00001957"/>
    </source>
</evidence>
<dbReference type="InterPro" id="IPR009081">
    <property type="entry name" value="PP-bd_ACP"/>
</dbReference>